<dbReference type="InterPro" id="IPR036271">
    <property type="entry name" value="Tet_transcr_reg_TetR-rel_C_sf"/>
</dbReference>
<evidence type="ECO:0000313" key="5">
    <source>
        <dbReference type="Proteomes" id="UP000254978"/>
    </source>
</evidence>
<evidence type="ECO:0000256" key="2">
    <source>
        <dbReference type="ARBA" id="ARBA00023163"/>
    </source>
</evidence>
<dbReference type="EMBL" id="UGQT01000001">
    <property type="protein sequence ID" value="STZ59265.1"/>
    <property type="molecule type" value="Genomic_DNA"/>
</dbReference>
<dbReference type="AlphaFoldDB" id="A0A378THF2"/>
<evidence type="ECO:0000259" key="3">
    <source>
        <dbReference type="Pfam" id="PF16859"/>
    </source>
</evidence>
<dbReference type="InterPro" id="IPR011075">
    <property type="entry name" value="TetR_C"/>
</dbReference>
<keyword evidence="2" id="KW-0804">Transcription</keyword>
<dbReference type="Pfam" id="PF16859">
    <property type="entry name" value="TetR_C_11"/>
    <property type="match status" value="1"/>
</dbReference>
<name>A0A378THF2_9MYCO</name>
<evidence type="ECO:0000313" key="4">
    <source>
        <dbReference type="EMBL" id="STZ59265.1"/>
    </source>
</evidence>
<feature type="domain" description="Tetracyclin repressor-like C-terminal" evidence="3">
    <location>
        <begin position="71"/>
        <end position="181"/>
    </location>
</feature>
<evidence type="ECO:0000256" key="1">
    <source>
        <dbReference type="ARBA" id="ARBA00023015"/>
    </source>
</evidence>
<dbReference type="Gene3D" id="1.10.357.10">
    <property type="entry name" value="Tetracycline Repressor, domain 2"/>
    <property type="match status" value="1"/>
</dbReference>
<proteinExistence type="predicted"/>
<keyword evidence="1" id="KW-0805">Transcription regulation</keyword>
<dbReference type="SUPFAM" id="SSF48498">
    <property type="entry name" value="Tetracyclin repressor-like, C-terminal domain"/>
    <property type="match status" value="1"/>
</dbReference>
<dbReference type="OrthoDB" id="9796019at2"/>
<accession>A0A378THF2</accession>
<dbReference type="Proteomes" id="UP000254978">
    <property type="component" value="Unassembled WGS sequence"/>
</dbReference>
<keyword evidence="5" id="KW-1185">Reference proteome</keyword>
<sequence length="193" mass="21145">MARDHATSDDQRGTVLQAVRTELGRWGIDRFDLAATVARHGLDDRYISGTWPDTSALVVDALTHRSDDDGPPDTGSLVEDLFQLARGMARLISSTDGPKLHGAHLITDPYLQTVDIRRAVWKSRAEALRVVFDRAQARGEVRSGISPETSLEMLFAPINMRVLYTGEPVSDDYCRTVADLVWRSIAAAGASPA</sequence>
<dbReference type="RefSeq" id="WP_115278837.1">
    <property type="nucleotide sequence ID" value="NZ_AP022600.1"/>
</dbReference>
<gene>
    <name evidence="4" type="ORF">NCTC10821_02791</name>
</gene>
<protein>
    <submittedName>
        <fullName evidence="4">TetR family transcriptional regulator</fullName>
    </submittedName>
</protein>
<organism evidence="4 5">
    <name type="scientific">Mycolicibacterium tokaiense</name>
    <dbReference type="NCBI Taxonomy" id="39695"/>
    <lineage>
        <taxon>Bacteria</taxon>
        <taxon>Bacillati</taxon>
        <taxon>Actinomycetota</taxon>
        <taxon>Actinomycetes</taxon>
        <taxon>Mycobacteriales</taxon>
        <taxon>Mycobacteriaceae</taxon>
        <taxon>Mycolicibacterium</taxon>
    </lineage>
</organism>
<reference evidence="4 5" key="1">
    <citation type="submission" date="2018-06" db="EMBL/GenBank/DDBJ databases">
        <authorList>
            <consortium name="Pathogen Informatics"/>
            <person name="Doyle S."/>
        </authorList>
    </citation>
    <scope>NUCLEOTIDE SEQUENCE [LARGE SCALE GENOMIC DNA]</scope>
    <source>
        <strain evidence="4 5">NCTC10821</strain>
    </source>
</reference>